<proteinExistence type="predicted"/>
<accession>R7TV09</accession>
<dbReference type="AlphaFoldDB" id="R7TV09"/>
<evidence type="ECO:0000313" key="7">
    <source>
        <dbReference type="Proteomes" id="UP000014760"/>
    </source>
</evidence>
<evidence type="ECO:0000259" key="4">
    <source>
        <dbReference type="Pfam" id="PF08698"/>
    </source>
</evidence>
<reference evidence="7" key="1">
    <citation type="submission" date="2012-12" db="EMBL/GenBank/DDBJ databases">
        <authorList>
            <person name="Hellsten U."/>
            <person name="Grimwood J."/>
            <person name="Chapman J.A."/>
            <person name="Shapiro H."/>
            <person name="Aerts A."/>
            <person name="Otillar R.P."/>
            <person name="Terry A.Y."/>
            <person name="Boore J.L."/>
            <person name="Simakov O."/>
            <person name="Marletaz F."/>
            <person name="Cho S.-J."/>
            <person name="Edsinger-Gonzales E."/>
            <person name="Havlak P."/>
            <person name="Kuo D.-H."/>
            <person name="Larsson T."/>
            <person name="Lv J."/>
            <person name="Arendt D."/>
            <person name="Savage R."/>
            <person name="Osoegawa K."/>
            <person name="de Jong P."/>
            <person name="Lindberg D.R."/>
            <person name="Seaver E.C."/>
            <person name="Weisblat D.A."/>
            <person name="Putnam N.H."/>
            <person name="Grigoriev I.V."/>
            <person name="Rokhsar D.S."/>
        </authorList>
    </citation>
    <scope>NUCLEOTIDE SEQUENCE</scope>
    <source>
        <strain evidence="7">I ESC-2004</strain>
    </source>
</reference>
<evidence type="ECO:0000256" key="1">
    <source>
        <dbReference type="ARBA" id="ARBA00004604"/>
    </source>
</evidence>
<dbReference type="Proteomes" id="UP000014760">
    <property type="component" value="Unassembled WGS sequence"/>
</dbReference>
<sequence length="312" mass="35763">MTKAVRRRLRSAGPAISNSDDEVEETSDQEEMEEEHHFSSQLPSGSFFILDNKRSSTGGAPTPELHPLKTNDASDSSDSDDDVEPLKILPTTHCKSQYFKQRPKKSKDNQFSLASSLQTSEKLPGTYLKSLKSLVKSKKKPTFDDKVDQLLKSRSQDSEMMKKSVVTAALEKKSTIPPYEETLRQGKKKRREERSKTKGKDWFNMKAPEMTEEKKNDLMVIKMRNALDPKRFYSAPDLKGLPKYFQTGRVIAAPGEFYSRIPKKQQKQSLVDELMADAQFKKFSKRKVAEIDSKKSKWRGAHKHMKRLKNKK</sequence>
<organism evidence="5">
    <name type="scientific">Capitella teleta</name>
    <name type="common">Polychaete worm</name>
    <dbReference type="NCBI Taxonomy" id="283909"/>
    <lineage>
        <taxon>Eukaryota</taxon>
        <taxon>Metazoa</taxon>
        <taxon>Spiralia</taxon>
        <taxon>Lophotrochozoa</taxon>
        <taxon>Annelida</taxon>
        <taxon>Polychaeta</taxon>
        <taxon>Sedentaria</taxon>
        <taxon>Scolecida</taxon>
        <taxon>Capitellidae</taxon>
        <taxon>Capitella</taxon>
    </lineage>
</organism>
<dbReference type="GO" id="GO:0003723">
    <property type="term" value="F:RNA binding"/>
    <property type="evidence" value="ECO:0007669"/>
    <property type="project" value="TreeGrafter"/>
</dbReference>
<feature type="compositionally biased region" description="Basic residues" evidence="3">
    <location>
        <begin position="296"/>
        <end position="312"/>
    </location>
</feature>
<reference evidence="5 7" key="2">
    <citation type="journal article" date="2013" name="Nature">
        <title>Insights into bilaterian evolution from three spiralian genomes.</title>
        <authorList>
            <person name="Simakov O."/>
            <person name="Marletaz F."/>
            <person name="Cho S.J."/>
            <person name="Edsinger-Gonzales E."/>
            <person name="Havlak P."/>
            <person name="Hellsten U."/>
            <person name="Kuo D.H."/>
            <person name="Larsson T."/>
            <person name="Lv J."/>
            <person name="Arendt D."/>
            <person name="Savage R."/>
            <person name="Osoegawa K."/>
            <person name="de Jong P."/>
            <person name="Grimwood J."/>
            <person name="Chapman J.A."/>
            <person name="Shapiro H."/>
            <person name="Aerts A."/>
            <person name="Otillar R.P."/>
            <person name="Terry A.Y."/>
            <person name="Boore J.L."/>
            <person name="Grigoriev I.V."/>
            <person name="Lindberg D.R."/>
            <person name="Seaver E.C."/>
            <person name="Weisblat D.A."/>
            <person name="Putnam N.H."/>
            <person name="Rokhsar D.S."/>
        </authorList>
    </citation>
    <scope>NUCLEOTIDE SEQUENCE</scope>
    <source>
        <strain evidence="5 7">I ESC-2004</strain>
    </source>
</reference>
<comment type="subcellular location">
    <subcellularLocation>
        <location evidence="1">Nucleus</location>
        <location evidence="1">Nucleolus</location>
    </subcellularLocation>
</comment>
<keyword evidence="2" id="KW-0539">Nucleus</keyword>
<dbReference type="OrthoDB" id="427886at2759"/>
<keyword evidence="7" id="KW-1185">Reference proteome</keyword>
<protein>
    <recommendedName>
        <fullName evidence="4">Fcf2 pre-rRNA processing C-terminal domain-containing protein</fullName>
    </recommendedName>
</protein>
<dbReference type="PANTHER" id="PTHR21686">
    <property type="entry name" value="DEOXYNUCLEOTIDYLTRANSFERASE TERMINAL-INTERACTING PROTEIN 2"/>
    <property type="match status" value="1"/>
</dbReference>
<dbReference type="Pfam" id="PF08698">
    <property type="entry name" value="Fcf2"/>
    <property type="match status" value="1"/>
</dbReference>
<gene>
    <name evidence="5" type="ORF">CAPTEDRAFT_183521</name>
</gene>
<feature type="region of interest" description="Disordered" evidence="3">
    <location>
        <begin position="291"/>
        <end position="312"/>
    </location>
</feature>
<dbReference type="EnsemblMetazoa" id="CapteT183521">
    <property type="protein sequence ID" value="CapteP183521"/>
    <property type="gene ID" value="CapteG183521"/>
</dbReference>
<feature type="compositionally biased region" description="Basic and acidic residues" evidence="3">
    <location>
        <begin position="141"/>
        <end position="162"/>
    </location>
</feature>
<feature type="compositionally biased region" description="Polar residues" evidence="3">
    <location>
        <begin position="109"/>
        <end position="119"/>
    </location>
</feature>
<evidence type="ECO:0000256" key="3">
    <source>
        <dbReference type="SAM" id="MobiDB-lite"/>
    </source>
</evidence>
<dbReference type="EMBL" id="KB308534">
    <property type="protein sequence ID" value="ELT97559.1"/>
    <property type="molecule type" value="Genomic_DNA"/>
</dbReference>
<feature type="compositionally biased region" description="Basic residues" evidence="3">
    <location>
        <begin position="1"/>
        <end position="10"/>
    </location>
</feature>
<evidence type="ECO:0000313" key="5">
    <source>
        <dbReference type="EMBL" id="ELT97559.1"/>
    </source>
</evidence>
<dbReference type="PANTHER" id="PTHR21686:SF12">
    <property type="entry name" value="DEOXYNUCLEOTIDYLTRANSFERASE TERMINAL-INTERACTING PROTEIN 2"/>
    <property type="match status" value="1"/>
</dbReference>
<dbReference type="InterPro" id="IPR014810">
    <property type="entry name" value="Fcf2_C"/>
</dbReference>
<feature type="compositionally biased region" description="Acidic residues" evidence="3">
    <location>
        <begin position="19"/>
        <end position="33"/>
    </location>
</feature>
<feature type="compositionally biased region" description="Basic and acidic residues" evidence="3">
    <location>
        <begin position="192"/>
        <end position="208"/>
    </location>
</feature>
<name>R7TV09_CAPTE</name>
<dbReference type="STRING" id="283909.R7TV09"/>
<feature type="region of interest" description="Disordered" evidence="3">
    <location>
        <begin position="136"/>
        <end position="208"/>
    </location>
</feature>
<reference evidence="6" key="3">
    <citation type="submission" date="2015-06" db="UniProtKB">
        <authorList>
            <consortium name="EnsemblMetazoa"/>
        </authorList>
    </citation>
    <scope>IDENTIFICATION</scope>
</reference>
<dbReference type="GO" id="GO:0006396">
    <property type="term" value="P:RNA processing"/>
    <property type="evidence" value="ECO:0007669"/>
    <property type="project" value="TreeGrafter"/>
</dbReference>
<dbReference type="OMA" id="FEQKHSV"/>
<dbReference type="GO" id="GO:0005730">
    <property type="term" value="C:nucleolus"/>
    <property type="evidence" value="ECO:0007669"/>
    <property type="project" value="UniProtKB-SubCell"/>
</dbReference>
<feature type="domain" description="Fcf2 pre-rRNA processing C-terminal" evidence="4">
    <location>
        <begin position="195"/>
        <end position="287"/>
    </location>
</feature>
<dbReference type="EMBL" id="AMQN01010866">
    <property type="status" value="NOT_ANNOTATED_CDS"/>
    <property type="molecule type" value="Genomic_DNA"/>
</dbReference>
<dbReference type="HOGENOM" id="CLU_071846_2_0_1"/>
<evidence type="ECO:0000256" key="2">
    <source>
        <dbReference type="ARBA" id="ARBA00023242"/>
    </source>
</evidence>
<dbReference type="InterPro" id="IPR039883">
    <property type="entry name" value="Fcf2/DNTTIP2"/>
</dbReference>
<feature type="region of interest" description="Disordered" evidence="3">
    <location>
        <begin position="1"/>
        <end position="119"/>
    </location>
</feature>
<evidence type="ECO:0000313" key="6">
    <source>
        <dbReference type="EnsemblMetazoa" id="CapteP183521"/>
    </source>
</evidence>